<dbReference type="InterPro" id="IPR036097">
    <property type="entry name" value="HisK_dim/P_sf"/>
</dbReference>
<evidence type="ECO:0000313" key="5">
    <source>
        <dbReference type="EMBL" id="PIL43430.1"/>
    </source>
</evidence>
<dbReference type="Gene3D" id="1.10.287.130">
    <property type="match status" value="1"/>
</dbReference>
<feature type="domain" description="Histidine kinase" evidence="4">
    <location>
        <begin position="191"/>
        <end position="409"/>
    </location>
</feature>
<dbReference type="RefSeq" id="WP_099791239.1">
    <property type="nucleotide sequence ID" value="NZ_JBHLYV010000099.1"/>
</dbReference>
<dbReference type="AlphaFoldDB" id="A0A2G8TBK7"/>
<comment type="catalytic activity">
    <reaction evidence="1">
        <text>ATP + protein L-histidine = ADP + protein N-phospho-L-histidine.</text>
        <dbReference type="EC" id="2.7.13.3"/>
    </reaction>
</comment>
<gene>
    <name evidence="5" type="ORF">CR105_19455</name>
</gene>
<evidence type="ECO:0000256" key="1">
    <source>
        <dbReference type="ARBA" id="ARBA00000085"/>
    </source>
</evidence>
<dbReference type="GO" id="GO:0000155">
    <property type="term" value="F:phosphorelay sensor kinase activity"/>
    <property type="evidence" value="ECO:0007669"/>
    <property type="project" value="InterPro"/>
</dbReference>
<dbReference type="SMART" id="SM00387">
    <property type="entry name" value="HATPase_c"/>
    <property type="match status" value="1"/>
</dbReference>
<dbReference type="InterPro" id="IPR003661">
    <property type="entry name" value="HisK_dim/P_dom"/>
</dbReference>
<dbReference type="PANTHER" id="PTHR43547">
    <property type="entry name" value="TWO-COMPONENT HISTIDINE KINASE"/>
    <property type="match status" value="1"/>
</dbReference>
<organism evidence="5 6">
    <name type="scientific">Massilia eurypsychrophila</name>
    <dbReference type="NCBI Taxonomy" id="1485217"/>
    <lineage>
        <taxon>Bacteria</taxon>
        <taxon>Pseudomonadati</taxon>
        <taxon>Pseudomonadota</taxon>
        <taxon>Betaproteobacteria</taxon>
        <taxon>Burkholderiales</taxon>
        <taxon>Oxalobacteraceae</taxon>
        <taxon>Telluria group</taxon>
        <taxon>Massilia</taxon>
    </lineage>
</organism>
<dbReference type="SUPFAM" id="SSF47384">
    <property type="entry name" value="Homodimeric domain of signal transducing histidine kinase"/>
    <property type="match status" value="1"/>
</dbReference>
<dbReference type="PRINTS" id="PR00344">
    <property type="entry name" value="BCTRLSENSOR"/>
</dbReference>
<dbReference type="Pfam" id="PF02518">
    <property type="entry name" value="HATPase_c"/>
    <property type="match status" value="1"/>
</dbReference>
<keyword evidence="6" id="KW-1185">Reference proteome</keyword>
<protein>
    <recommendedName>
        <fullName evidence="2">histidine kinase</fullName>
        <ecNumber evidence="2">2.7.13.3</ecNumber>
    </recommendedName>
</protein>
<dbReference type="InterPro" id="IPR005467">
    <property type="entry name" value="His_kinase_dom"/>
</dbReference>
<dbReference type="Pfam" id="PF00512">
    <property type="entry name" value="HisKA"/>
    <property type="match status" value="1"/>
</dbReference>
<dbReference type="EMBL" id="PDOC01000014">
    <property type="protein sequence ID" value="PIL43430.1"/>
    <property type="molecule type" value="Genomic_DNA"/>
</dbReference>
<dbReference type="OrthoDB" id="9804645at2"/>
<proteinExistence type="predicted"/>
<sequence>MISVGRPQHPEVDWEEWGPPLHQFAHATGLTVSAYDAGGMRMVGPLGASRTAHFLQASTLWHDDGPGSELERRIVDAVAASGKAVEDEDFHGLRVCSLPLTQFGKVYGVLVFGWCFRDFSSPMACEQIGRLIGAPGHGLWNEVRLETPMSDARMATNVALLRTLAGSIDRQRETIEQLNRVSRTRDLFLATVSHEMRTPLAALSMRVELMLKTHPDLPPAVASGLNAMRVHVRQEAAMVDDLIDAARTLTGQLSVLRAPVTLGRIVRDAVSTIEVNAHEKGIAFSVSPFDHGDGIAIAGDARRLQQVLWNLLLNAIKFTPAGGSIQVNISATAGQVRIDVIDSGQGIDEDDLPLVFGAFTLQTHANATGLGLGLYIARRIVELHGGELTVSSGGIGQGSTFTVRLPRELIR</sequence>
<dbReference type="Proteomes" id="UP000230390">
    <property type="component" value="Unassembled WGS sequence"/>
</dbReference>
<dbReference type="PANTHER" id="PTHR43547:SF2">
    <property type="entry name" value="HYBRID SIGNAL TRANSDUCTION HISTIDINE KINASE C"/>
    <property type="match status" value="1"/>
</dbReference>
<reference evidence="5 6" key="1">
    <citation type="submission" date="2017-10" db="EMBL/GenBank/DDBJ databases">
        <title>Massilia psychrophilum sp. nov., a novel purple-pigmented bacterium isolated from Tianshan glacier, Xinjiang Municipality, China.</title>
        <authorList>
            <person name="Wang H."/>
        </authorList>
    </citation>
    <scope>NUCLEOTIDE SEQUENCE [LARGE SCALE GENOMIC DNA]</scope>
    <source>
        <strain evidence="5 6">JCM 30074</strain>
    </source>
</reference>
<dbReference type="PROSITE" id="PS50109">
    <property type="entry name" value="HIS_KIN"/>
    <property type="match status" value="1"/>
</dbReference>
<dbReference type="SUPFAM" id="SSF55874">
    <property type="entry name" value="ATPase domain of HSP90 chaperone/DNA topoisomerase II/histidine kinase"/>
    <property type="match status" value="1"/>
</dbReference>
<keyword evidence="3" id="KW-0597">Phosphoprotein</keyword>
<dbReference type="Gene3D" id="3.30.565.10">
    <property type="entry name" value="Histidine kinase-like ATPase, C-terminal domain"/>
    <property type="match status" value="1"/>
</dbReference>
<evidence type="ECO:0000256" key="2">
    <source>
        <dbReference type="ARBA" id="ARBA00012438"/>
    </source>
</evidence>
<evidence type="ECO:0000256" key="3">
    <source>
        <dbReference type="ARBA" id="ARBA00022553"/>
    </source>
</evidence>
<dbReference type="InterPro" id="IPR004358">
    <property type="entry name" value="Sig_transdc_His_kin-like_C"/>
</dbReference>
<dbReference type="InterPro" id="IPR003594">
    <property type="entry name" value="HATPase_dom"/>
</dbReference>
<dbReference type="CDD" id="cd00082">
    <property type="entry name" value="HisKA"/>
    <property type="match status" value="1"/>
</dbReference>
<dbReference type="InterPro" id="IPR036890">
    <property type="entry name" value="HATPase_C_sf"/>
</dbReference>
<evidence type="ECO:0000313" key="6">
    <source>
        <dbReference type="Proteomes" id="UP000230390"/>
    </source>
</evidence>
<dbReference type="EC" id="2.7.13.3" evidence="2"/>
<accession>A0A2G8TBK7</accession>
<dbReference type="SMART" id="SM00388">
    <property type="entry name" value="HisKA"/>
    <property type="match status" value="1"/>
</dbReference>
<comment type="caution">
    <text evidence="5">The sequence shown here is derived from an EMBL/GenBank/DDBJ whole genome shotgun (WGS) entry which is preliminary data.</text>
</comment>
<name>A0A2G8TBK7_9BURK</name>
<evidence type="ECO:0000259" key="4">
    <source>
        <dbReference type="PROSITE" id="PS50109"/>
    </source>
</evidence>